<dbReference type="InterPro" id="IPR012373">
    <property type="entry name" value="Ferrdict_sens_TM"/>
</dbReference>
<name>A0A365XT27_9BACT</name>
<dbReference type="PANTHER" id="PTHR30273:SF2">
    <property type="entry name" value="PROTEIN FECR"/>
    <property type="match status" value="1"/>
</dbReference>
<reference evidence="4 5" key="1">
    <citation type="submission" date="2018-05" db="EMBL/GenBank/DDBJ databases">
        <title>Chitinophaga sp. K3CV102501T nov., isolated from isolated from a monsoon evergreen broad-leaved forest soil.</title>
        <authorList>
            <person name="Lv Y."/>
        </authorList>
    </citation>
    <scope>NUCLEOTIDE SEQUENCE [LARGE SCALE GENOMIC DNA]</scope>
    <source>
        <strain evidence="4 5">GDMCC 1.1325</strain>
    </source>
</reference>
<dbReference type="Pfam" id="PF04773">
    <property type="entry name" value="FecR"/>
    <property type="match status" value="1"/>
</dbReference>
<feature type="domain" description="FecR protein" evidence="2">
    <location>
        <begin position="181"/>
        <end position="277"/>
    </location>
</feature>
<evidence type="ECO:0000256" key="1">
    <source>
        <dbReference type="SAM" id="Phobius"/>
    </source>
</evidence>
<organism evidence="4 5">
    <name type="scientific">Chitinophaga flava</name>
    <dbReference type="NCBI Taxonomy" id="2259036"/>
    <lineage>
        <taxon>Bacteria</taxon>
        <taxon>Pseudomonadati</taxon>
        <taxon>Bacteroidota</taxon>
        <taxon>Chitinophagia</taxon>
        <taxon>Chitinophagales</taxon>
        <taxon>Chitinophagaceae</taxon>
        <taxon>Chitinophaga</taxon>
    </lineage>
</organism>
<keyword evidence="1" id="KW-1133">Transmembrane helix</keyword>
<feature type="domain" description="Protein FecR C-terminal" evidence="3">
    <location>
        <begin position="321"/>
        <end position="389"/>
    </location>
</feature>
<keyword evidence="1" id="KW-0472">Membrane</keyword>
<evidence type="ECO:0000313" key="4">
    <source>
        <dbReference type="EMBL" id="RBL89527.1"/>
    </source>
</evidence>
<dbReference type="Pfam" id="PF16344">
    <property type="entry name" value="FecR_C"/>
    <property type="match status" value="1"/>
</dbReference>
<evidence type="ECO:0000259" key="2">
    <source>
        <dbReference type="Pfam" id="PF04773"/>
    </source>
</evidence>
<dbReference type="AlphaFoldDB" id="A0A365XT27"/>
<comment type="caution">
    <text evidence="4">The sequence shown here is derived from an EMBL/GenBank/DDBJ whole genome shotgun (WGS) entry which is preliminary data.</text>
</comment>
<dbReference type="Gene3D" id="3.55.50.30">
    <property type="match status" value="1"/>
</dbReference>
<dbReference type="OrthoDB" id="646755at2"/>
<dbReference type="InterPro" id="IPR006860">
    <property type="entry name" value="FecR"/>
</dbReference>
<keyword evidence="1" id="KW-0812">Transmembrane</keyword>
<keyword evidence="5" id="KW-1185">Reference proteome</keyword>
<evidence type="ECO:0000259" key="3">
    <source>
        <dbReference type="Pfam" id="PF16344"/>
    </source>
</evidence>
<protein>
    <submittedName>
        <fullName evidence="4">Iron dicitrate transport regulator FecR</fullName>
    </submittedName>
</protein>
<dbReference type="GO" id="GO:0016989">
    <property type="term" value="F:sigma factor antagonist activity"/>
    <property type="evidence" value="ECO:0007669"/>
    <property type="project" value="TreeGrafter"/>
</dbReference>
<dbReference type="InterPro" id="IPR032508">
    <property type="entry name" value="FecR_C"/>
</dbReference>
<evidence type="ECO:0000313" key="5">
    <source>
        <dbReference type="Proteomes" id="UP000253410"/>
    </source>
</evidence>
<proteinExistence type="predicted"/>
<gene>
    <name evidence="4" type="ORF">DF182_23740</name>
</gene>
<dbReference type="Proteomes" id="UP000253410">
    <property type="component" value="Unassembled WGS sequence"/>
</dbReference>
<dbReference type="Gene3D" id="2.60.120.1440">
    <property type="match status" value="1"/>
</dbReference>
<dbReference type="EMBL" id="QFFJ01000002">
    <property type="protein sequence ID" value="RBL89527.1"/>
    <property type="molecule type" value="Genomic_DNA"/>
</dbReference>
<sequence length="391" mass="42725">MVMQERVVVLYQKCLAGTADAAEKLELSQLLEEPANEARIRAAIDDLLAADKPLEDIPEETMGSMLRAIFEAAEATGPVRNKSPRSIARRVWWAAAVVLGVVATTWYVRQQYRTMPESAPVAIQATPGYNKAVLTLASGEVVLLDSAGQQQLSQGAILAQQQGGLLTYKHTGNKTEAGYNTLSTPRGGQFRVVLPDGTTVWLNAASSLRYPLAFTGKQRLVEVTGEAFFTVAPDAAKPFHVKVNGVVEVAVLGTSFNINAYTDEQYIRTTLLEGAVNVTKGATTVRLHPGQQAEASNRANGLQVATGIDPAQVVAWKNGVFDFNRMPLDVVMRQLARWYDIEVAYEKNIPDITFWGKMGRDLPLSDVLLILEKSQVHVRLEKNGKKLIVIP</sequence>
<accession>A0A365XT27</accession>
<feature type="transmembrane region" description="Helical" evidence="1">
    <location>
        <begin position="91"/>
        <end position="108"/>
    </location>
</feature>
<dbReference type="PANTHER" id="PTHR30273">
    <property type="entry name" value="PERIPLASMIC SIGNAL SENSOR AND SIGMA FACTOR ACTIVATOR FECR-RELATED"/>
    <property type="match status" value="1"/>
</dbReference>